<reference evidence="7 8" key="1">
    <citation type="journal article" date="2018" name="Nat. Genet.">
        <title>The Rosa genome provides new insights in the design of modern roses.</title>
        <authorList>
            <person name="Bendahmane M."/>
        </authorList>
    </citation>
    <scope>NUCLEOTIDE SEQUENCE [LARGE SCALE GENOMIC DNA]</scope>
    <source>
        <strain evidence="8">cv. Old Blush</strain>
    </source>
</reference>
<evidence type="ECO:0000313" key="8">
    <source>
        <dbReference type="Proteomes" id="UP000238479"/>
    </source>
</evidence>
<protein>
    <submittedName>
        <fullName evidence="7">Putative nepenthesin</fullName>
        <ecNumber evidence="7">3.4.23.12</ecNumber>
    </submittedName>
</protein>
<evidence type="ECO:0000256" key="1">
    <source>
        <dbReference type="ARBA" id="ARBA00004239"/>
    </source>
</evidence>
<evidence type="ECO:0000256" key="4">
    <source>
        <dbReference type="ARBA" id="ARBA00022729"/>
    </source>
</evidence>
<dbReference type="InterPro" id="IPR032799">
    <property type="entry name" value="TAXi_C"/>
</dbReference>
<dbReference type="Pfam" id="PF14541">
    <property type="entry name" value="TAXi_C"/>
    <property type="match status" value="1"/>
</dbReference>
<comment type="caution">
    <text evidence="7">The sequence shown here is derived from an EMBL/GenBank/DDBJ whole genome shotgun (WGS) entry which is preliminary data.</text>
</comment>
<evidence type="ECO:0000256" key="2">
    <source>
        <dbReference type="ARBA" id="ARBA00007447"/>
    </source>
</evidence>
<dbReference type="AlphaFoldDB" id="A0A2P6PW40"/>
<dbReference type="FunFam" id="2.40.70.10:FF:000041">
    <property type="entry name" value="Basic 7S globulin"/>
    <property type="match status" value="1"/>
</dbReference>
<feature type="signal peptide" evidence="5">
    <location>
        <begin position="1"/>
        <end position="22"/>
    </location>
</feature>
<dbReference type="GO" id="GO:0004190">
    <property type="term" value="F:aspartic-type endopeptidase activity"/>
    <property type="evidence" value="ECO:0007669"/>
    <property type="project" value="InterPro"/>
</dbReference>
<dbReference type="Gene3D" id="2.40.70.10">
    <property type="entry name" value="Acid Proteases"/>
    <property type="match status" value="2"/>
</dbReference>
<dbReference type="EMBL" id="PDCK01000044">
    <property type="protein sequence ID" value="PRQ26138.1"/>
    <property type="molecule type" value="Genomic_DNA"/>
</dbReference>
<evidence type="ECO:0000256" key="3">
    <source>
        <dbReference type="ARBA" id="ARBA00022525"/>
    </source>
</evidence>
<dbReference type="PANTHER" id="PTHR47965">
    <property type="entry name" value="ASPARTYL PROTEASE-RELATED"/>
    <property type="match status" value="1"/>
</dbReference>
<dbReference type="PANTHER" id="PTHR47965:SF6">
    <property type="entry name" value="ASPARTIC PROTEINASE GIP1-RELATED"/>
    <property type="match status" value="1"/>
</dbReference>
<dbReference type="OMA" id="TYQHIPC"/>
<dbReference type="EC" id="3.4.23.12" evidence="7"/>
<dbReference type="Gramene" id="PRQ26138">
    <property type="protein sequence ID" value="PRQ26138"/>
    <property type="gene ID" value="RchiOBHm_Chr6g0291311"/>
</dbReference>
<dbReference type="InterPro" id="IPR032861">
    <property type="entry name" value="TAXi_N"/>
</dbReference>
<comment type="similarity">
    <text evidence="2">Belongs to the peptidase A1 family.</text>
</comment>
<evidence type="ECO:0000259" key="6">
    <source>
        <dbReference type="PROSITE" id="PS51767"/>
    </source>
</evidence>
<dbReference type="STRING" id="74649.A0A2P6PW40"/>
<dbReference type="Pfam" id="PF14543">
    <property type="entry name" value="TAXi_N"/>
    <property type="match status" value="1"/>
</dbReference>
<organism evidence="7 8">
    <name type="scientific">Rosa chinensis</name>
    <name type="common">China rose</name>
    <dbReference type="NCBI Taxonomy" id="74649"/>
    <lineage>
        <taxon>Eukaryota</taxon>
        <taxon>Viridiplantae</taxon>
        <taxon>Streptophyta</taxon>
        <taxon>Embryophyta</taxon>
        <taxon>Tracheophyta</taxon>
        <taxon>Spermatophyta</taxon>
        <taxon>Magnoliopsida</taxon>
        <taxon>eudicotyledons</taxon>
        <taxon>Gunneridae</taxon>
        <taxon>Pentapetalae</taxon>
        <taxon>rosids</taxon>
        <taxon>fabids</taxon>
        <taxon>Rosales</taxon>
        <taxon>Rosaceae</taxon>
        <taxon>Rosoideae</taxon>
        <taxon>Rosoideae incertae sedis</taxon>
        <taxon>Rosa</taxon>
    </lineage>
</organism>
<proteinExistence type="inferred from homology"/>
<dbReference type="FunFam" id="2.40.70.10:FF:000096">
    <property type="entry name" value="Basic 7S globulin"/>
    <property type="match status" value="1"/>
</dbReference>
<name>A0A2P6PW40_ROSCH</name>
<dbReference type="SUPFAM" id="SSF50630">
    <property type="entry name" value="Acid proteases"/>
    <property type="match status" value="1"/>
</dbReference>
<feature type="chain" id="PRO_5015111852" evidence="5">
    <location>
        <begin position="23"/>
        <end position="439"/>
    </location>
</feature>
<gene>
    <name evidence="7" type="ORF">RchiOBHm_Chr6g0291311</name>
</gene>
<keyword evidence="7" id="KW-0378">Hydrolase</keyword>
<dbReference type="InterPro" id="IPR001461">
    <property type="entry name" value="Aspartic_peptidase_A1"/>
</dbReference>
<evidence type="ECO:0000313" key="7">
    <source>
        <dbReference type="EMBL" id="PRQ26138.1"/>
    </source>
</evidence>
<dbReference type="GO" id="GO:0006508">
    <property type="term" value="P:proteolysis"/>
    <property type="evidence" value="ECO:0007669"/>
    <property type="project" value="InterPro"/>
</dbReference>
<evidence type="ECO:0000256" key="5">
    <source>
        <dbReference type="SAM" id="SignalP"/>
    </source>
</evidence>
<sequence>MPSPNTFLLLPFLLFMTSPSLSLPPALVAPISKDHSTLLYSLSLYLKTPLQPTKLHLDLGAAFTWLDCTKPYYNSSTYLHVPCGSPLCDSLHSFACGNCYEPPGPHCANDTCSLYPENPVSGKATLDNALLDALALHTTDGSAPGRLALLPQFAFSCSTSSLLKGLAKKVNGLVALGRSNHSLPAQVSTALSLPHYFALCLSGSVNASGAAFFGSKGPYIFNKIDVSKSLIYTPLVLNPVTRTVVKYGPSDEYFIGLTAIKVNGKTVPLNNTLLSIDRDSGFGGTTLTTDAPYTVMETSIFKAFVELFVRESSALNLTRTNVVKPFGVCYLATDIVSTRAGPAVPTVDLVMEREDVIWRILGSNSMVKISKKGGVELWCLGFVDGGAKPRSSIMIGGHHMEDNLLQFDLESKRFGFSSSVLLQGTKCADFNFASAKVNL</sequence>
<keyword evidence="4 5" id="KW-0732">Signal</keyword>
<dbReference type="PROSITE" id="PS51767">
    <property type="entry name" value="PEPTIDASE_A1"/>
    <property type="match status" value="1"/>
</dbReference>
<dbReference type="InterPro" id="IPR033868">
    <property type="entry name" value="Xylanase_inhibitor_I-like"/>
</dbReference>
<feature type="domain" description="Peptidase A1" evidence="6">
    <location>
        <begin position="40"/>
        <end position="417"/>
    </location>
</feature>
<keyword evidence="8" id="KW-1185">Reference proteome</keyword>
<dbReference type="GO" id="GO:0005576">
    <property type="term" value="C:extracellular region"/>
    <property type="evidence" value="ECO:0007669"/>
    <property type="project" value="UniProtKB-SubCell"/>
</dbReference>
<accession>A0A2P6PW40</accession>
<dbReference type="CDD" id="cd05489">
    <property type="entry name" value="xylanase_inhibitor_I_like"/>
    <property type="match status" value="1"/>
</dbReference>
<dbReference type="Proteomes" id="UP000238479">
    <property type="component" value="Chromosome 6"/>
</dbReference>
<dbReference type="InterPro" id="IPR021109">
    <property type="entry name" value="Peptidase_aspartic_dom_sf"/>
</dbReference>
<dbReference type="InterPro" id="IPR033121">
    <property type="entry name" value="PEPTIDASE_A1"/>
</dbReference>
<comment type="subcellular location">
    <subcellularLocation>
        <location evidence="1">Secreted</location>
        <location evidence="1">Extracellular space</location>
    </subcellularLocation>
</comment>
<keyword evidence="3" id="KW-0964">Secreted</keyword>